<reference evidence="1 2" key="1">
    <citation type="submission" date="2022-09" db="EMBL/GenBank/DDBJ databases">
        <authorList>
            <person name="Palmer J.M."/>
        </authorList>
    </citation>
    <scope>NUCLEOTIDE SEQUENCE [LARGE SCALE GENOMIC DNA]</scope>
    <source>
        <strain evidence="1 2">DSM 7382</strain>
    </source>
</reference>
<keyword evidence="2" id="KW-1185">Reference proteome</keyword>
<organism evidence="1 2">
    <name type="scientific">Cerrena zonata</name>
    <dbReference type="NCBI Taxonomy" id="2478898"/>
    <lineage>
        <taxon>Eukaryota</taxon>
        <taxon>Fungi</taxon>
        <taxon>Dikarya</taxon>
        <taxon>Basidiomycota</taxon>
        <taxon>Agaricomycotina</taxon>
        <taxon>Agaricomycetes</taxon>
        <taxon>Polyporales</taxon>
        <taxon>Cerrenaceae</taxon>
        <taxon>Cerrena</taxon>
    </lineage>
</organism>
<name>A0AAW0FZ64_9APHY</name>
<dbReference type="Proteomes" id="UP001385951">
    <property type="component" value="Unassembled WGS sequence"/>
</dbReference>
<dbReference type="AlphaFoldDB" id="A0AAW0FZ64"/>
<dbReference type="EMBL" id="JASBNA010000025">
    <property type="protein sequence ID" value="KAK7684379.1"/>
    <property type="molecule type" value="Genomic_DNA"/>
</dbReference>
<accession>A0AAW0FZ64</accession>
<evidence type="ECO:0000313" key="2">
    <source>
        <dbReference type="Proteomes" id="UP001385951"/>
    </source>
</evidence>
<sequence>MPALYAPSLGVRDFDEARGIGVFGNAFGKLCIYDFSGSDPSHFQECYKRELHADSYMGEELLPTKPIPSIACPPFPYNQYLTKYDKLYAFWRSHRPLNIPHNWSTDFKDEEYVELYSSHISLHTAFSLDIERAAHYYGRPIPLFMHNAMDTAIISIGGLLFIWAGEDSWSNGLTIAKPNLTLPQVVDLLNSHRLRDVSAVHVAKVDAQTVSLSAFRWVWLWEVYSFRRNRWRELARRGGRVEDDRLDDEEIVRCVRIPPSTWKKYNSSQARNEF</sequence>
<gene>
    <name evidence="1" type="ORF">QCA50_012326</name>
</gene>
<proteinExistence type="predicted"/>
<protein>
    <submittedName>
        <fullName evidence="1">Uncharacterized protein</fullName>
    </submittedName>
</protein>
<comment type="caution">
    <text evidence="1">The sequence shown here is derived from an EMBL/GenBank/DDBJ whole genome shotgun (WGS) entry which is preliminary data.</text>
</comment>
<evidence type="ECO:0000313" key="1">
    <source>
        <dbReference type="EMBL" id="KAK7684379.1"/>
    </source>
</evidence>